<dbReference type="RefSeq" id="WP_058311440.1">
    <property type="nucleotide sequence ID" value="NZ_CYTW01000002.1"/>
</dbReference>
<feature type="transmembrane region" description="Helical" evidence="1">
    <location>
        <begin position="106"/>
        <end position="126"/>
    </location>
</feature>
<evidence type="ECO:0000256" key="1">
    <source>
        <dbReference type="SAM" id="Phobius"/>
    </source>
</evidence>
<keyword evidence="3" id="KW-1185">Reference proteome</keyword>
<keyword evidence="1" id="KW-0472">Membrane</keyword>
<protein>
    <recommendedName>
        <fullName evidence="4">Peptidase M48 domain-containing protein</fullName>
    </recommendedName>
</protein>
<dbReference type="Proteomes" id="UP000051870">
    <property type="component" value="Unassembled WGS sequence"/>
</dbReference>
<dbReference type="AlphaFoldDB" id="A0A0P1IGN5"/>
<evidence type="ECO:0000313" key="3">
    <source>
        <dbReference type="Proteomes" id="UP000051870"/>
    </source>
</evidence>
<evidence type="ECO:0000313" key="2">
    <source>
        <dbReference type="EMBL" id="CUJ99800.1"/>
    </source>
</evidence>
<organism evidence="2 3">
    <name type="scientific">Shimia thalassica</name>
    <dbReference type="NCBI Taxonomy" id="1715693"/>
    <lineage>
        <taxon>Bacteria</taxon>
        <taxon>Pseudomonadati</taxon>
        <taxon>Pseudomonadota</taxon>
        <taxon>Alphaproteobacteria</taxon>
        <taxon>Rhodobacterales</taxon>
        <taxon>Roseobacteraceae</taxon>
    </lineage>
</organism>
<dbReference type="EMBL" id="CYTW01000002">
    <property type="protein sequence ID" value="CUJ99800.1"/>
    <property type="molecule type" value="Genomic_DNA"/>
</dbReference>
<sequence>MTALEKYERIEATGLWRVSSEEQRRDVIVSIGDASLTITDTQDKPLAHWSLPAVRRLNPGEFPAIYAPDGDLDETLELSSEETEMVEAIEKLRRAINRRRPRPGRLRFVSIGLSSLALVGLAVFWLPEALRSHAISVVPESKRQEIGDQLLQQTQRLTGPPCADVIASPSLTALATRLDVPNLVIVRAGVHTARALPGGTVLLNRAIVEDYEDPEVAAGYIIAEKVHAKTNDPLRQLLDSSSILTSFRLLTTGGIPTDTLKDFAEEIVVDPSASPAIEDILAGFEKYQVRTSPYAYAVDPSGESTLELIEADPFVTSPNPVLSDGQWVALQSICGG</sequence>
<evidence type="ECO:0008006" key="4">
    <source>
        <dbReference type="Google" id="ProtNLM"/>
    </source>
</evidence>
<proteinExistence type="predicted"/>
<accession>A0A0P1IGN5</accession>
<reference evidence="3" key="1">
    <citation type="submission" date="2015-09" db="EMBL/GenBank/DDBJ databases">
        <authorList>
            <person name="Rodrigo-Torres Lidia"/>
            <person name="Arahal R.David."/>
        </authorList>
    </citation>
    <scope>NUCLEOTIDE SEQUENCE [LARGE SCALE GENOMIC DNA]</scope>
    <source>
        <strain evidence="3">CECT 7735</strain>
    </source>
</reference>
<keyword evidence="1" id="KW-0812">Transmembrane</keyword>
<gene>
    <name evidence="2" type="ORF">PH7735_02256</name>
</gene>
<dbReference type="GeneID" id="83881281"/>
<keyword evidence="1" id="KW-1133">Transmembrane helix</keyword>
<name>A0A0P1IGN5_9RHOB</name>
<dbReference type="STRING" id="1715693.PH7735_02256"/>